<sequence length="75" mass="8528">MNCTQAQNLMSAAVDGELTLEEQEGFEKHIQTCPTCFREFKEAQKTKSIIREKIIRFKAPQSLVNSILKLSDTPL</sequence>
<evidence type="ECO:0000259" key="1">
    <source>
        <dbReference type="Pfam" id="PF13490"/>
    </source>
</evidence>
<dbReference type="EMBL" id="PDNZ01000007">
    <property type="protein sequence ID" value="PWW81362.1"/>
    <property type="molecule type" value="Genomic_DNA"/>
</dbReference>
<keyword evidence="3" id="KW-1185">Reference proteome</keyword>
<accession>A0A317T3S0</accession>
<gene>
    <name evidence="2" type="ORF">CR164_10000</name>
</gene>
<protein>
    <submittedName>
        <fullName evidence="2">Anti-sigma factor</fullName>
    </submittedName>
</protein>
<dbReference type="Pfam" id="PF13490">
    <property type="entry name" value="zf-HC2"/>
    <property type="match status" value="1"/>
</dbReference>
<dbReference type="RefSeq" id="WP_110023857.1">
    <property type="nucleotide sequence ID" value="NZ_PDNZ01000007.1"/>
</dbReference>
<name>A0A317T3S0_9CHLB</name>
<reference evidence="3" key="1">
    <citation type="submission" date="2017-10" db="EMBL/GenBank/DDBJ databases">
        <authorList>
            <person name="Gaisin V.A."/>
            <person name="Rysina M.S."/>
            <person name="Grouzdev D.S."/>
        </authorList>
    </citation>
    <scope>NUCLEOTIDE SEQUENCE [LARGE SCALE GENOMIC DNA]</scope>
    <source>
        <strain evidence="3">V1</strain>
    </source>
</reference>
<proteinExistence type="predicted"/>
<evidence type="ECO:0000313" key="3">
    <source>
        <dbReference type="Proteomes" id="UP000246278"/>
    </source>
</evidence>
<organism evidence="2 3">
    <name type="scientific">Prosthecochloris marina</name>
    <dbReference type="NCBI Taxonomy" id="2017681"/>
    <lineage>
        <taxon>Bacteria</taxon>
        <taxon>Pseudomonadati</taxon>
        <taxon>Chlorobiota</taxon>
        <taxon>Chlorobiia</taxon>
        <taxon>Chlorobiales</taxon>
        <taxon>Chlorobiaceae</taxon>
        <taxon>Prosthecochloris</taxon>
    </lineage>
</organism>
<dbReference type="Gene3D" id="1.10.10.1320">
    <property type="entry name" value="Anti-sigma factor, zinc-finger domain"/>
    <property type="match status" value="1"/>
</dbReference>
<feature type="domain" description="Putative zinc-finger" evidence="1">
    <location>
        <begin position="3"/>
        <end position="36"/>
    </location>
</feature>
<dbReference type="OrthoDB" id="978644at2"/>
<dbReference type="Proteomes" id="UP000246278">
    <property type="component" value="Unassembled WGS sequence"/>
</dbReference>
<evidence type="ECO:0000313" key="2">
    <source>
        <dbReference type="EMBL" id="PWW81362.1"/>
    </source>
</evidence>
<comment type="caution">
    <text evidence="2">The sequence shown here is derived from an EMBL/GenBank/DDBJ whole genome shotgun (WGS) entry which is preliminary data.</text>
</comment>
<dbReference type="AlphaFoldDB" id="A0A317T3S0"/>
<dbReference type="InterPro" id="IPR027383">
    <property type="entry name" value="Znf_put"/>
</dbReference>
<dbReference type="InterPro" id="IPR041916">
    <property type="entry name" value="Anti_sigma_zinc_sf"/>
</dbReference>